<evidence type="ECO:0000259" key="5">
    <source>
        <dbReference type="PROSITE" id="PS51898"/>
    </source>
</evidence>
<dbReference type="CDD" id="cd00397">
    <property type="entry name" value="DNA_BRE_C"/>
    <property type="match status" value="1"/>
</dbReference>
<dbReference type="InterPro" id="IPR013762">
    <property type="entry name" value="Integrase-like_cat_sf"/>
</dbReference>
<dbReference type="PATRIC" id="fig|301148.3.peg.2562"/>
<keyword evidence="2 4" id="KW-0238">DNA-binding</keyword>
<dbReference type="STRING" id="301148.B4135_4186"/>
<comment type="similarity">
    <text evidence="1">Belongs to the 'phage' integrase family.</text>
</comment>
<dbReference type="AlphaFoldDB" id="A0A150L7K0"/>
<evidence type="ECO:0008006" key="9">
    <source>
        <dbReference type="Google" id="ProtNLM"/>
    </source>
</evidence>
<dbReference type="PANTHER" id="PTHR30349:SF41">
    <property type="entry name" value="INTEGRASE_RECOMBINASE PROTEIN MJ0367-RELATED"/>
    <property type="match status" value="1"/>
</dbReference>
<comment type="caution">
    <text evidence="7">The sequence shown here is derived from an EMBL/GenBank/DDBJ whole genome shotgun (WGS) entry which is preliminary data.</text>
</comment>
<keyword evidence="3" id="KW-0233">DNA recombination</keyword>
<dbReference type="SUPFAM" id="SSF56349">
    <property type="entry name" value="DNA breaking-rejoining enzymes"/>
    <property type="match status" value="1"/>
</dbReference>
<dbReference type="InterPro" id="IPR010998">
    <property type="entry name" value="Integrase_recombinase_N"/>
</dbReference>
<dbReference type="Proteomes" id="UP000075683">
    <property type="component" value="Unassembled WGS sequence"/>
</dbReference>
<dbReference type="PANTHER" id="PTHR30349">
    <property type="entry name" value="PHAGE INTEGRASE-RELATED"/>
    <property type="match status" value="1"/>
</dbReference>
<evidence type="ECO:0000259" key="6">
    <source>
        <dbReference type="PROSITE" id="PS51900"/>
    </source>
</evidence>
<evidence type="ECO:0000256" key="3">
    <source>
        <dbReference type="ARBA" id="ARBA00023172"/>
    </source>
</evidence>
<feature type="domain" description="Core-binding (CB)" evidence="6">
    <location>
        <begin position="23"/>
        <end position="111"/>
    </location>
</feature>
<dbReference type="Pfam" id="PF13102">
    <property type="entry name" value="Phage_int_SAM_5"/>
    <property type="match status" value="1"/>
</dbReference>
<dbReference type="InterPro" id="IPR025269">
    <property type="entry name" value="SAM-like_dom"/>
</dbReference>
<name>A0A150L7K0_9BACI</name>
<sequence length="319" mass="37394">MRKNRIDPEDLRLFTEAAKAKTVNFDQAVEDFFDDRRRAGTRESTINYYRRELALLRRYILREKSAIIPVSDITVDLLNGFIDFLRNERGNSIGGINAKIRAIRTFLFYCEQVGYIINNPARNWKQIKRKEPEIHTFTIQQINALLKQPDLRKFTGLRDYTLMLTLLDTGARISEALGIKVDDVLFHENRIFLRNTKTNLCRYVPISEQLKAVLREYLKIHNGMSEFVFVNLNSKPLDRNSFRLILREYGKKAGIKGVRCSPHTFRHTFAKFYILNGGDAFSLMQIMGHTTMDMTKRYVRLFSTDIIQKHKKYSPLKNL</sequence>
<evidence type="ECO:0000313" key="8">
    <source>
        <dbReference type="Proteomes" id="UP000075683"/>
    </source>
</evidence>
<dbReference type="GO" id="GO:0006310">
    <property type="term" value="P:DNA recombination"/>
    <property type="evidence" value="ECO:0007669"/>
    <property type="project" value="UniProtKB-KW"/>
</dbReference>
<organism evidence="7 8">
    <name type="scientific">Caldibacillus debilis</name>
    <dbReference type="NCBI Taxonomy" id="301148"/>
    <lineage>
        <taxon>Bacteria</taxon>
        <taxon>Bacillati</taxon>
        <taxon>Bacillota</taxon>
        <taxon>Bacilli</taxon>
        <taxon>Bacillales</taxon>
        <taxon>Bacillaceae</taxon>
        <taxon>Caldibacillus</taxon>
    </lineage>
</organism>
<dbReference type="InterPro" id="IPR044068">
    <property type="entry name" value="CB"/>
</dbReference>
<protein>
    <recommendedName>
        <fullName evidence="9">Integrase</fullName>
    </recommendedName>
</protein>
<evidence type="ECO:0000313" key="7">
    <source>
        <dbReference type="EMBL" id="KYD08029.1"/>
    </source>
</evidence>
<dbReference type="InterPro" id="IPR002104">
    <property type="entry name" value="Integrase_catalytic"/>
</dbReference>
<dbReference type="EMBL" id="LQYT01000143">
    <property type="protein sequence ID" value="KYD08029.1"/>
    <property type="molecule type" value="Genomic_DNA"/>
</dbReference>
<dbReference type="Gene3D" id="1.10.443.10">
    <property type="entry name" value="Intergrase catalytic core"/>
    <property type="match status" value="1"/>
</dbReference>
<evidence type="ECO:0000256" key="1">
    <source>
        <dbReference type="ARBA" id="ARBA00008857"/>
    </source>
</evidence>
<dbReference type="InterPro" id="IPR050090">
    <property type="entry name" value="Tyrosine_recombinase_XerCD"/>
</dbReference>
<dbReference type="Gene3D" id="1.10.150.130">
    <property type="match status" value="1"/>
</dbReference>
<dbReference type="RefSeq" id="WP_061570284.1">
    <property type="nucleotide sequence ID" value="NZ_LQYT01000143.1"/>
</dbReference>
<gene>
    <name evidence="7" type="ORF">B4135_4186</name>
</gene>
<dbReference type="Pfam" id="PF00589">
    <property type="entry name" value="Phage_integrase"/>
    <property type="match status" value="1"/>
</dbReference>
<reference evidence="7 8" key="1">
    <citation type="submission" date="2016-01" db="EMBL/GenBank/DDBJ databases">
        <title>Draft Genome Sequences of Seven Thermophilic Sporeformers Isolated from Foods.</title>
        <authorList>
            <person name="Berendsen E.M."/>
            <person name="Wells-Bennik M.H."/>
            <person name="Krawcyk A.O."/>
            <person name="De Jong A."/>
            <person name="Holsappel S."/>
            <person name="Eijlander R.T."/>
            <person name="Kuipers O.P."/>
        </authorList>
    </citation>
    <scope>NUCLEOTIDE SEQUENCE [LARGE SCALE GENOMIC DNA]</scope>
    <source>
        <strain evidence="7 8">B4135</strain>
    </source>
</reference>
<dbReference type="PROSITE" id="PS51900">
    <property type="entry name" value="CB"/>
    <property type="match status" value="1"/>
</dbReference>
<feature type="domain" description="Tyr recombinase" evidence="5">
    <location>
        <begin position="132"/>
        <end position="311"/>
    </location>
</feature>
<dbReference type="PROSITE" id="PS51898">
    <property type="entry name" value="TYR_RECOMBINASE"/>
    <property type="match status" value="1"/>
</dbReference>
<proteinExistence type="inferred from homology"/>
<dbReference type="GO" id="GO:0003677">
    <property type="term" value="F:DNA binding"/>
    <property type="evidence" value="ECO:0007669"/>
    <property type="project" value="UniProtKB-UniRule"/>
</dbReference>
<dbReference type="OrthoDB" id="107900at2"/>
<dbReference type="GO" id="GO:0015074">
    <property type="term" value="P:DNA integration"/>
    <property type="evidence" value="ECO:0007669"/>
    <property type="project" value="InterPro"/>
</dbReference>
<dbReference type="InterPro" id="IPR011010">
    <property type="entry name" value="DNA_brk_join_enz"/>
</dbReference>
<accession>A0A150L7K0</accession>
<evidence type="ECO:0000256" key="4">
    <source>
        <dbReference type="PROSITE-ProRule" id="PRU01248"/>
    </source>
</evidence>
<evidence type="ECO:0000256" key="2">
    <source>
        <dbReference type="ARBA" id="ARBA00023125"/>
    </source>
</evidence>